<comment type="subcellular location">
    <subcellularLocation>
        <location evidence="1">Endomembrane system</location>
        <topology evidence="1">Multi-pass membrane protein</topology>
    </subcellularLocation>
</comment>
<evidence type="ECO:0000313" key="7">
    <source>
        <dbReference type="EMBL" id="GAB08528.1"/>
    </source>
</evidence>
<accession>G7GY53</accession>
<evidence type="ECO:0000313" key="8">
    <source>
        <dbReference type="Proteomes" id="UP000035088"/>
    </source>
</evidence>
<keyword evidence="8" id="KW-1185">Reference proteome</keyword>
<organism evidence="7 8">
    <name type="scientific">Gordonia araii NBRC 100433</name>
    <dbReference type="NCBI Taxonomy" id="1073574"/>
    <lineage>
        <taxon>Bacteria</taxon>
        <taxon>Bacillati</taxon>
        <taxon>Actinomycetota</taxon>
        <taxon>Actinomycetes</taxon>
        <taxon>Mycobacteriales</taxon>
        <taxon>Gordoniaceae</taxon>
        <taxon>Gordonia</taxon>
    </lineage>
</organism>
<feature type="transmembrane region" description="Helical" evidence="5">
    <location>
        <begin position="104"/>
        <end position="125"/>
    </location>
</feature>
<dbReference type="STRING" id="1073574.GOARA_012_00780"/>
<keyword evidence="3 5" id="KW-1133">Transmembrane helix</keyword>
<evidence type="ECO:0000256" key="1">
    <source>
        <dbReference type="ARBA" id="ARBA00004127"/>
    </source>
</evidence>
<feature type="domain" description="DUF202" evidence="6">
    <location>
        <begin position="20"/>
        <end position="88"/>
    </location>
</feature>
<reference evidence="7 8" key="1">
    <citation type="submission" date="2011-11" db="EMBL/GenBank/DDBJ databases">
        <title>Whole genome shotgun sequence of Gordonia araii NBRC 100433.</title>
        <authorList>
            <person name="Yoshida Y."/>
            <person name="Hosoyama A."/>
            <person name="Tsuchikane K."/>
            <person name="Katsumata H."/>
            <person name="Yamazaki S."/>
            <person name="Fujita N."/>
        </authorList>
    </citation>
    <scope>NUCLEOTIDE SEQUENCE [LARGE SCALE GENOMIC DNA]</scope>
    <source>
        <strain evidence="7 8">NBRC 100433</strain>
    </source>
</reference>
<evidence type="ECO:0000256" key="5">
    <source>
        <dbReference type="SAM" id="Phobius"/>
    </source>
</evidence>
<dbReference type="EMBL" id="BAEE01000012">
    <property type="protein sequence ID" value="GAB08528.1"/>
    <property type="molecule type" value="Genomic_DNA"/>
</dbReference>
<protein>
    <recommendedName>
        <fullName evidence="6">DUF202 domain-containing protein</fullName>
    </recommendedName>
</protein>
<dbReference type="RefSeq" id="WP_007320605.1">
    <property type="nucleotide sequence ID" value="NZ_BAEE01000012.1"/>
</dbReference>
<dbReference type="AlphaFoldDB" id="G7GY53"/>
<dbReference type="GO" id="GO:0012505">
    <property type="term" value="C:endomembrane system"/>
    <property type="evidence" value="ECO:0007669"/>
    <property type="project" value="UniProtKB-SubCell"/>
</dbReference>
<sequence length="127" mass="14211">MAEHDAKPQLDANTRLAVQRTLLALERTTMAWTRTSTSLIAFGFTIYQFLQHRVDEHYRTVASPWSVGMLMIGAGLVCLVLAVYQERRELAVLRKEDPGVRRTLTTPLVTAIAILGIAAFVTVGWRV</sequence>
<dbReference type="OrthoDB" id="582337at2"/>
<feature type="transmembrane region" description="Helical" evidence="5">
    <location>
        <begin position="31"/>
        <end position="50"/>
    </location>
</feature>
<name>G7GY53_9ACTN</name>
<dbReference type="Proteomes" id="UP000035088">
    <property type="component" value="Unassembled WGS sequence"/>
</dbReference>
<keyword evidence="4 5" id="KW-0472">Membrane</keyword>
<gene>
    <name evidence="7" type="ORF">GOARA_012_00780</name>
</gene>
<evidence type="ECO:0000259" key="6">
    <source>
        <dbReference type="Pfam" id="PF02656"/>
    </source>
</evidence>
<dbReference type="Pfam" id="PF02656">
    <property type="entry name" value="DUF202"/>
    <property type="match status" value="1"/>
</dbReference>
<dbReference type="InterPro" id="IPR003807">
    <property type="entry name" value="DUF202"/>
</dbReference>
<comment type="caution">
    <text evidence="7">The sequence shown here is derived from an EMBL/GenBank/DDBJ whole genome shotgun (WGS) entry which is preliminary data.</text>
</comment>
<feature type="transmembrane region" description="Helical" evidence="5">
    <location>
        <begin position="62"/>
        <end position="84"/>
    </location>
</feature>
<proteinExistence type="predicted"/>
<evidence type="ECO:0000256" key="2">
    <source>
        <dbReference type="ARBA" id="ARBA00022692"/>
    </source>
</evidence>
<keyword evidence="2 5" id="KW-0812">Transmembrane</keyword>
<evidence type="ECO:0000256" key="4">
    <source>
        <dbReference type="ARBA" id="ARBA00023136"/>
    </source>
</evidence>
<evidence type="ECO:0000256" key="3">
    <source>
        <dbReference type="ARBA" id="ARBA00022989"/>
    </source>
</evidence>